<dbReference type="Proteomes" id="UP000011185">
    <property type="component" value="Unassembled WGS sequence"/>
</dbReference>
<accession>L7JW28</accession>
<dbReference type="VEuPathDB" id="MicrosporidiaDB:THOM_1569"/>
<organism evidence="1 2">
    <name type="scientific">Trachipleistophora hominis</name>
    <name type="common">Microsporidian parasite</name>
    <dbReference type="NCBI Taxonomy" id="72359"/>
    <lineage>
        <taxon>Eukaryota</taxon>
        <taxon>Fungi</taxon>
        <taxon>Fungi incertae sedis</taxon>
        <taxon>Microsporidia</taxon>
        <taxon>Pleistophoridae</taxon>
        <taxon>Trachipleistophora</taxon>
    </lineage>
</organism>
<gene>
    <name evidence="1" type="ORF">THOM_1569</name>
</gene>
<dbReference type="EMBL" id="JH993952">
    <property type="protein sequence ID" value="ELQ75525.1"/>
    <property type="molecule type" value="Genomic_DNA"/>
</dbReference>
<proteinExistence type="predicted"/>
<keyword evidence="2" id="KW-1185">Reference proteome</keyword>
<reference evidence="1 2" key="1">
    <citation type="journal article" date="2012" name="PLoS Pathog.">
        <title>The genome of the obligate intracellular parasite Trachipleistophora hominis: new insights into microsporidian genome dynamics and reductive evolution.</title>
        <authorList>
            <person name="Heinz E."/>
            <person name="Williams T.A."/>
            <person name="Nakjang S."/>
            <person name="Noel C.J."/>
            <person name="Swan D.C."/>
            <person name="Goldberg A.V."/>
            <person name="Harris S.R."/>
            <person name="Weinmaier T."/>
            <person name="Markert S."/>
            <person name="Becher D."/>
            <person name="Bernhardt J."/>
            <person name="Dagan T."/>
            <person name="Hacker C."/>
            <person name="Lucocq J.M."/>
            <person name="Schweder T."/>
            <person name="Rattei T."/>
            <person name="Hall N."/>
            <person name="Hirt R.P."/>
            <person name="Embley T.M."/>
        </authorList>
    </citation>
    <scope>NUCLEOTIDE SEQUENCE [LARGE SCALE GENOMIC DNA]</scope>
</reference>
<dbReference type="AlphaFoldDB" id="L7JW28"/>
<evidence type="ECO:0000313" key="2">
    <source>
        <dbReference type="Proteomes" id="UP000011185"/>
    </source>
</evidence>
<dbReference type="HOGENOM" id="CLU_2869242_0_0_1"/>
<evidence type="ECO:0000313" key="1">
    <source>
        <dbReference type="EMBL" id="ELQ75525.1"/>
    </source>
</evidence>
<protein>
    <submittedName>
        <fullName evidence="1">Uncharacterized protein</fullName>
    </submittedName>
</protein>
<name>L7JW28_TRAHO</name>
<dbReference type="InParanoid" id="L7JW28"/>
<sequence length="64" mass="7581">MLFTLQMYKIPRNMNKMSFLDIINKRVSDPMFQCNFVNDSGREVFLSVAYLMFKNKTQKGYESA</sequence>